<accession>A0A917I612</accession>
<gene>
    <name evidence="1" type="ORF">GCM10007036_14120</name>
</gene>
<proteinExistence type="predicted"/>
<dbReference type="RefSeq" id="WP_188516950.1">
    <property type="nucleotide sequence ID" value="NZ_BMES01000001.1"/>
</dbReference>
<dbReference type="Proteomes" id="UP000603912">
    <property type="component" value="Unassembled WGS sequence"/>
</dbReference>
<sequence length="168" mass="18371">MSEFICPQQGSRPSARGREAKSYLRADGTCSYCGSITEQAFFAAVEAGLEVTPTDKSYKVYVDVPEERAGQPRVVSVTGGDDQPGPDWIPADPAHLEASGWMGGGYNWMQLAPRGATRQAKFYLEHLSYEGQIRFVALVNAKGMQLAYPGFFYVAPFFCEPVRKGSVA</sequence>
<comment type="caution">
    <text evidence="1">The sequence shown here is derived from an EMBL/GenBank/DDBJ whole genome shotgun (WGS) entry which is preliminary data.</text>
</comment>
<dbReference type="AlphaFoldDB" id="A0A917I612"/>
<keyword evidence="2" id="KW-1185">Reference proteome</keyword>
<evidence type="ECO:0000313" key="1">
    <source>
        <dbReference type="EMBL" id="GGH14647.1"/>
    </source>
</evidence>
<dbReference type="EMBL" id="BMES01000001">
    <property type="protein sequence ID" value="GGH14647.1"/>
    <property type="molecule type" value="Genomic_DNA"/>
</dbReference>
<reference evidence="1" key="2">
    <citation type="submission" date="2020-09" db="EMBL/GenBank/DDBJ databases">
        <authorList>
            <person name="Sun Q."/>
            <person name="Zhou Y."/>
        </authorList>
    </citation>
    <scope>NUCLEOTIDE SEQUENCE</scope>
    <source>
        <strain evidence="1">CGMCC 1.12214</strain>
    </source>
</reference>
<name>A0A917I612_9HYPH</name>
<reference evidence="1" key="1">
    <citation type="journal article" date="2014" name="Int. J. Syst. Evol. Microbiol.">
        <title>Complete genome sequence of Corynebacterium casei LMG S-19264T (=DSM 44701T), isolated from a smear-ripened cheese.</title>
        <authorList>
            <consortium name="US DOE Joint Genome Institute (JGI-PGF)"/>
            <person name="Walter F."/>
            <person name="Albersmeier A."/>
            <person name="Kalinowski J."/>
            <person name="Ruckert C."/>
        </authorList>
    </citation>
    <scope>NUCLEOTIDE SEQUENCE</scope>
    <source>
        <strain evidence="1">CGMCC 1.12214</strain>
    </source>
</reference>
<organism evidence="1 2">
    <name type="scientific">Alsobacter metallidurans</name>
    <dbReference type="NCBI Taxonomy" id="340221"/>
    <lineage>
        <taxon>Bacteria</taxon>
        <taxon>Pseudomonadati</taxon>
        <taxon>Pseudomonadota</taxon>
        <taxon>Alphaproteobacteria</taxon>
        <taxon>Hyphomicrobiales</taxon>
        <taxon>Alsobacteraceae</taxon>
        <taxon>Alsobacter</taxon>
    </lineage>
</organism>
<evidence type="ECO:0000313" key="2">
    <source>
        <dbReference type="Proteomes" id="UP000603912"/>
    </source>
</evidence>
<protein>
    <submittedName>
        <fullName evidence="1">Uncharacterized protein</fullName>
    </submittedName>
</protein>